<comment type="caution">
    <text evidence="3">The sequence shown here is derived from an EMBL/GenBank/DDBJ whole genome shotgun (WGS) entry which is preliminary data.</text>
</comment>
<reference evidence="3" key="1">
    <citation type="submission" date="2023-07" db="EMBL/GenBank/DDBJ databases">
        <title>Two novel species in the genus Flavivirga.</title>
        <authorList>
            <person name="Kwon K."/>
        </authorList>
    </citation>
    <scope>NUCLEOTIDE SEQUENCE</scope>
    <source>
        <strain evidence="3">KACC 14157</strain>
    </source>
</reference>
<feature type="signal peptide" evidence="1">
    <location>
        <begin position="1"/>
        <end position="19"/>
    </location>
</feature>
<dbReference type="SUPFAM" id="SSF56988">
    <property type="entry name" value="Anthrax protective antigen"/>
    <property type="match status" value="1"/>
</dbReference>
<dbReference type="InterPro" id="IPR037524">
    <property type="entry name" value="PA14/GLEYA"/>
</dbReference>
<evidence type="ECO:0000313" key="3">
    <source>
        <dbReference type="EMBL" id="MDO5986056.1"/>
    </source>
</evidence>
<dbReference type="InterPro" id="IPR011658">
    <property type="entry name" value="PA14_dom"/>
</dbReference>
<evidence type="ECO:0000259" key="2">
    <source>
        <dbReference type="PROSITE" id="PS51820"/>
    </source>
</evidence>
<dbReference type="Proteomes" id="UP001176891">
    <property type="component" value="Unassembled WGS sequence"/>
</dbReference>
<proteinExistence type="predicted"/>
<feature type="chain" id="PRO_5047374417" evidence="1">
    <location>
        <begin position="20"/>
        <end position="226"/>
    </location>
</feature>
<keyword evidence="1" id="KW-0732">Signal</keyword>
<evidence type="ECO:0000256" key="1">
    <source>
        <dbReference type="SAM" id="SignalP"/>
    </source>
</evidence>
<evidence type="ECO:0000313" key="4">
    <source>
        <dbReference type="Proteomes" id="UP001176891"/>
    </source>
</evidence>
<dbReference type="RefSeq" id="WP_303280582.1">
    <property type="nucleotide sequence ID" value="NZ_BAABCZ010000016.1"/>
</dbReference>
<feature type="domain" description="PA14" evidence="2">
    <location>
        <begin position="70"/>
        <end position="221"/>
    </location>
</feature>
<name>A0ABT8WWJ5_9FLAO</name>
<keyword evidence="4" id="KW-1185">Reference proteome</keyword>
<accession>A0ABT8WWJ5</accession>
<protein>
    <submittedName>
        <fullName evidence="3">PA14 domain-containing protein</fullName>
    </submittedName>
</protein>
<dbReference type="PROSITE" id="PS51820">
    <property type="entry name" value="PA14"/>
    <property type="match status" value="1"/>
</dbReference>
<gene>
    <name evidence="3" type="ORF">Q4Q39_01445</name>
</gene>
<dbReference type="EMBL" id="JAUOEM010000001">
    <property type="protein sequence ID" value="MDO5986056.1"/>
    <property type="molecule type" value="Genomic_DNA"/>
</dbReference>
<dbReference type="Pfam" id="PF07691">
    <property type="entry name" value="PA14"/>
    <property type="match status" value="1"/>
</dbReference>
<dbReference type="SMART" id="SM00758">
    <property type="entry name" value="PA14"/>
    <property type="match status" value="1"/>
</dbReference>
<organism evidence="3 4">
    <name type="scientific">Flavivirga amylovorans</name>
    <dbReference type="NCBI Taxonomy" id="870486"/>
    <lineage>
        <taxon>Bacteria</taxon>
        <taxon>Pseudomonadati</taxon>
        <taxon>Bacteroidota</taxon>
        <taxon>Flavobacteriia</taxon>
        <taxon>Flavobacteriales</taxon>
        <taxon>Flavobacteriaceae</taxon>
        <taxon>Flavivirga</taxon>
    </lineage>
</organism>
<sequence>MNKTSYLALLLFGSYYGSAQVGIGTTNPQAKLDVSGGNVRFSNYGIGNVTGTESYFLGVESDGDIVETSLNKTGLQYYTWDITAVTSPNINNKRSLGVSASQGLLTGGLNDAARAAIVPAPDNDGYITLYTGILRVNNTGVFTFNARSNDGTRIYIDDTLVVDNWTDNPPPLVTVSSSITLTQGDHKVEFWYYENTLTEFMEFTWGANPDSYPVGSVINANQFIIK</sequence>
<dbReference type="Gene3D" id="3.90.182.10">
    <property type="entry name" value="Toxin - Anthrax Protective Antigen,domain 1"/>
    <property type="match status" value="1"/>
</dbReference>